<reference evidence="2 3" key="1">
    <citation type="submission" date="2020-10" db="EMBL/GenBank/DDBJ databases">
        <title>Sequencing the genomes of 1000 actinobacteria strains.</title>
        <authorList>
            <person name="Klenk H.-P."/>
        </authorList>
    </citation>
    <scope>NUCLEOTIDE SEQUENCE [LARGE SCALE GENOMIC DNA]</scope>
    <source>
        <strain evidence="2 3">DSM 46744</strain>
    </source>
</reference>
<feature type="region of interest" description="Disordered" evidence="1">
    <location>
        <begin position="17"/>
        <end position="46"/>
    </location>
</feature>
<evidence type="ECO:0000313" key="2">
    <source>
        <dbReference type="EMBL" id="MBE1537130.1"/>
    </source>
</evidence>
<dbReference type="EMBL" id="JADBDZ010000001">
    <property type="protein sequence ID" value="MBE1537130.1"/>
    <property type="molecule type" value="Genomic_DNA"/>
</dbReference>
<accession>A0ABR9K2P0</accession>
<dbReference type="Proteomes" id="UP000627838">
    <property type="component" value="Unassembled WGS sequence"/>
</dbReference>
<protein>
    <submittedName>
        <fullName evidence="2">Uncharacterized protein</fullName>
    </submittedName>
</protein>
<keyword evidence="3" id="KW-1185">Reference proteome</keyword>
<evidence type="ECO:0000256" key="1">
    <source>
        <dbReference type="SAM" id="MobiDB-lite"/>
    </source>
</evidence>
<sequence length="46" mass="4827">MGRDLLSNMGRRFEAGRRCGRTCSGPLPGKGPGTPSAARTVRRAAP</sequence>
<comment type="caution">
    <text evidence="2">The sequence shown here is derived from an EMBL/GenBank/DDBJ whole genome shotgun (WGS) entry which is preliminary data.</text>
</comment>
<gene>
    <name evidence="2" type="ORF">H4W34_006963</name>
</gene>
<evidence type="ECO:0000313" key="3">
    <source>
        <dbReference type="Proteomes" id="UP000627838"/>
    </source>
</evidence>
<name>A0ABR9K2P0_9ACTN</name>
<organism evidence="2 3">
    <name type="scientific">Actinomadura algeriensis</name>
    <dbReference type="NCBI Taxonomy" id="1679523"/>
    <lineage>
        <taxon>Bacteria</taxon>
        <taxon>Bacillati</taxon>
        <taxon>Actinomycetota</taxon>
        <taxon>Actinomycetes</taxon>
        <taxon>Streptosporangiales</taxon>
        <taxon>Thermomonosporaceae</taxon>
        <taxon>Actinomadura</taxon>
    </lineage>
</organism>
<proteinExistence type="predicted"/>